<evidence type="ECO:0000259" key="14">
    <source>
        <dbReference type="Pfam" id="PF20645"/>
    </source>
</evidence>
<evidence type="ECO:0000259" key="12">
    <source>
        <dbReference type="Pfam" id="PF11781"/>
    </source>
</evidence>
<feature type="domain" description="Rrn7/TAF1B C-terminal cyclin" evidence="14">
    <location>
        <begin position="237"/>
        <end position="374"/>
    </location>
</feature>
<feature type="domain" description="RRN7-type" evidence="12">
    <location>
        <begin position="2"/>
        <end position="29"/>
    </location>
</feature>
<keyword evidence="6" id="KW-0862">Zinc</keyword>
<evidence type="ECO:0000256" key="10">
    <source>
        <dbReference type="ARBA" id="ARBA00023242"/>
    </source>
</evidence>
<proteinExistence type="inferred from homology"/>
<gene>
    <name evidence="15" type="ORF">PARMNEM_LOCUS14309</name>
</gene>
<keyword evidence="5" id="KW-0863">Zinc-finger</keyword>
<keyword evidence="16" id="KW-1185">Reference proteome</keyword>
<evidence type="ECO:0000256" key="9">
    <source>
        <dbReference type="ARBA" id="ARBA00023163"/>
    </source>
</evidence>
<evidence type="ECO:0000256" key="5">
    <source>
        <dbReference type="ARBA" id="ARBA00022771"/>
    </source>
</evidence>
<protein>
    <recommendedName>
        <fullName evidence="3">TATA box-binding protein-associated factor RNA polymerase I subunit B</fullName>
    </recommendedName>
    <alternativeName>
        <fullName evidence="11">TATA box-binding protein-associated factor 1B</fullName>
    </alternativeName>
</protein>
<dbReference type="InterPro" id="IPR048540">
    <property type="entry name" value="Rrn7_cyclin_N"/>
</dbReference>
<dbReference type="GO" id="GO:0042790">
    <property type="term" value="P:nucleolar large rRNA transcription by RNA polymerase I"/>
    <property type="evidence" value="ECO:0007669"/>
    <property type="project" value="TreeGrafter"/>
</dbReference>
<evidence type="ECO:0000259" key="13">
    <source>
        <dbReference type="Pfam" id="PF20644"/>
    </source>
</evidence>
<dbReference type="Pfam" id="PF20644">
    <property type="entry name" value="Rrn7_cyclin_N"/>
    <property type="match status" value="1"/>
</dbReference>
<comment type="caution">
    <text evidence="15">The sequence shown here is derived from an EMBL/GenBank/DDBJ whole genome shotgun (WGS) entry which is preliminary data.</text>
</comment>
<evidence type="ECO:0000313" key="15">
    <source>
        <dbReference type="EMBL" id="CAK1594719.1"/>
    </source>
</evidence>
<dbReference type="PANTHER" id="PTHR31576:SF2">
    <property type="entry name" value="TATA BOX-BINDING PROTEIN-ASSOCIATED FACTOR RNA POLYMERASE I SUBUNIT B"/>
    <property type="match status" value="1"/>
</dbReference>
<organism evidence="15 16">
    <name type="scientific">Parnassius mnemosyne</name>
    <name type="common">clouded apollo</name>
    <dbReference type="NCBI Taxonomy" id="213953"/>
    <lineage>
        <taxon>Eukaryota</taxon>
        <taxon>Metazoa</taxon>
        <taxon>Ecdysozoa</taxon>
        <taxon>Arthropoda</taxon>
        <taxon>Hexapoda</taxon>
        <taxon>Insecta</taxon>
        <taxon>Pterygota</taxon>
        <taxon>Neoptera</taxon>
        <taxon>Endopterygota</taxon>
        <taxon>Lepidoptera</taxon>
        <taxon>Glossata</taxon>
        <taxon>Ditrysia</taxon>
        <taxon>Papilionoidea</taxon>
        <taxon>Papilionidae</taxon>
        <taxon>Parnassiinae</taxon>
        <taxon>Parnassini</taxon>
        <taxon>Parnassius</taxon>
        <taxon>Driopa</taxon>
    </lineage>
</organism>
<evidence type="ECO:0000256" key="8">
    <source>
        <dbReference type="ARBA" id="ARBA00023125"/>
    </source>
</evidence>
<evidence type="ECO:0000256" key="1">
    <source>
        <dbReference type="ARBA" id="ARBA00004604"/>
    </source>
</evidence>
<dbReference type="GO" id="GO:0008270">
    <property type="term" value="F:zinc ion binding"/>
    <property type="evidence" value="ECO:0007669"/>
    <property type="project" value="UniProtKB-KW"/>
</dbReference>
<feature type="domain" description="Rrn7/TAF1B N-terminal cyclin" evidence="13">
    <location>
        <begin position="84"/>
        <end position="213"/>
    </location>
</feature>
<keyword evidence="8" id="KW-0238">DNA-binding</keyword>
<dbReference type="EMBL" id="CAVLGL010000090">
    <property type="protein sequence ID" value="CAK1594719.1"/>
    <property type="molecule type" value="Genomic_DNA"/>
</dbReference>
<name>A0AAV1LHY3_9NEOP</name>
<dbReference type="GO" id="GO:0005668">
    <property type="term" value="C:RNA polymerase transcription factor SL1 complex"/>
    <property type="evidence" value="ECO:0007669"/>
    <property type="project" value="TreeGrafter"/>
</dbReference>
<evidence type="ECO:0000256" key="11">
    <source>
        <dbReference type="ARBA" id="ARBA00032500"/>
    </source>
</evidence>
<keyword evidence="7" id="KW-0805">Transcription regulation</keyword>
<dbReference type="Pfam" id="PF20645">
    <property type="entry name" value="Rrn7_cyclin_C"/>
    <property type="match status" value="1"/>
</dbReference>
<comment type="subcellular location">
    <subcellularLocation>
        <location evidence="1">Nucleus</location>
        <location evidence="1">Nucleolus</location>
    </subcellularLocation>
</comment>
<dbReference type="GO" id="GO:0001164">
    <property type="term" value="F:RNA polymerase I core promoter sequence-specific DNA binding"/>
    <property type="evidence" value="ECO:0007669"/>
    <property type="project" value="InterPro"/>
</dbReference>
<keyword evidence="9" id="KW-0804">Transcription</keyword>
<dbReference type="Proteomes" id="UP001314205">
    <property type="component" value="Unassembled WGS sequence"/>
</dbReference>
<dbReference type="InterPro" id="IPR033599">
    <property type="entry name" value="TAF1B/Rrn7"/>
</dbReference>
<evidence type="ECO:0000256" key="7">
    <source>
        <dbReference type="ARBA" id="ARBA00023015"/>
    </source>
</evidence>
<keyword evidence="4" id="KW-0479">Metal-binding</keyword>
<evidence type="ECO:0000256" key="3">
    <source>
        <dbReference type="ARBA" id="ARBA00018994"/>
    </source>
</evidence>
<comment type="similarity">
    <text evidence="2">Belongs to the RRN7/TAF1B family.</text>
</comment>
<dbReference type="Pfam" id="PF11781">
    <property type="entry name" value="Zn_ribbon_RRN7"/>
    <property type="match status" value="1"/>
</dbReference>
<evidence type="ECO:0000256" key="6">
    <source>
        <dbReference type="ARBA" id="ARBA00022833"/>
    </source>
</evidence>
<dbReference type="InterPro" id="IPR048538">
    <property type="entry name" value="Rrn7_cyclin_C"/>
</dbReference>
<reference evidence="15 16" key="1">
    <citation type="submission" date="2023-11" db="EMBL/GenBank/DDBJ databases">
        <authorList>
            <person name="Hedman E."/>
            <person name="Englund M."/>
            <person name="Stromberg M."/>
            <person name="Nyberg Akerstrom W."/>
            <person name="Nylinder S."/>
            <person name="Jareborg N."/>
            <person name="Kallberg Y."/>
            <person name="Kronander E."/>
        </authorList>
    </citation>
    <scope>NUCLEOTIDE SEQUENCE [LARGE SCALE GENOMIC DNA]</scope>
</reference>
<dbReference type="InterPro" id="IPR021752">
    <property type="entry name" value="TF_Rrn7_Zf"/>
</dbReference>
<dbReference type="GO" id="GO:0070860">
    <property type="term" value="C:RNA polymerase I core factor complex"/>
    <property type="evidence" value="ECO:0007669"/>
    <property type="project" value="InterPro"/>
</dbReference>
<evidence type="ECO:0000256" key="2">
    <source>
        <dbReference type="ARBA" id="ARBA00006899"/>
    </source>
</evidence>
<evidence type="ECO:0000256" key="4">
    <source>
        <dbReference type="ARBA" id="ARBA00022723"/>
    </source>
</evidence>
<dbReference type="PANTHER" id="PTHR31576">
    <property type="entry name" value="TATA BOX-BINDING PROTEIN-ASSOCIATED FACTOR RNA POLYMERASE I SUBUNIT B"/>
    <property type="match status" value="1"/>
</dbReference>
<sequence>MKNEPCNVCGSRDLNLIDGFYYCVECGTQDINVRETIVEQTYLADGTLALVGGKRFSTIVKDGIEMSGEWHKWHAYNFILTGLTDELISLGAKPSVKMKVLWIWTRYVKRFQVKEDLELKSKTGNDRLSISQISKTQINSDNSEQEEESEVQKKKIKSEKFTKDIKIVTKGLLLAILYVALNLDKSDIQLSHLFRFIKEGRLSFLNCTKYIPKEIEIKAIPHWKSFILCQSDYNSHSIRAYAMTCIKALDLGLPFVPDLKKIMNNYMKELCLPNDFKNLVYSLMLYHPCDYLDIDRATKNCLVRLPDYENVAMSYVLVALKMCFGLDCDYEVRISDAVDKINYEANHIKSHKLGIYLEITDRLFSFREWTRFLQFRKTVLCQHYLPMARQHNQEVDDYVLMEHLEERNKRPIKLRDEVTMDILNKIPYKHDINPIPKTEFQACLTPMSTYTDVIVTYVLDDELRLLLSEDFTQYSLKYATEDLKLFDQYTTNLIVGVSNSNKKIESAIRKNFDSKKGNATMVFVRNCENKNWLKTRPPAAEHITKCSTNKTCESDNGDDSCVDVTPVETDEDDNDIDDNTKLEYFEEEKENINIFDDNFDDLNEEDKSVIEPFDHSIANFSDSRIDGSDIVSSHTFTKFDPDNFDKAKIINELILSACNKYKITLPKENKARVSRKRKNEHVNTEAEEIAPKIKKAMNIAKQNDGHVKVNDVIAAYYNYLDCDELTKVSEQVTHAVEAIDNNHEEVFNETQILSHNANGEIENVGNSALNNSDHFVQSDVISDTLCTNNLNDTNSEQYDDLDTYANKYDSDFDEKTHDIKQLYVKLNVDTPIDNVPTISDDADIDRIISNKIQEFTNYDGNLIDVRNNENDSSDNDEDEYDFVEMSKFEKEKIESQNNLNPLIKHPLEKKEFKYWLRHYNSRTIGKNLDMHQKFDTELKEKFPPSFNFVISECAAILGCSTYSLYKGMQSLEEIIFAKFN</sequence>
<keyword evidence="10" id="KW-0539">Nucleus</keyword>
<evidence type="ECO:0000313" key="16">
    <source>
        <dbReference type="Proteomes" id="UP001314205"/>
    </source>
</evidence>
<dbReference type="AlphaFoldDB" id="A0AAV1LHY3"/>
<accession>A0AAV1LHY3</accession>